<organism evidence="1 2">
    <name type="scientific">Candidatus Edwardsbacteria bacterium GWF2_54_11</name>
    <dbReference type="NCBI Taxonomy" id="1817851"/>
    <lineage>
        <taxon>Bacteria</taxon>
        <taxon>Candidatus Edwardsiibacteriota</taxon>
    </lineage>
</organism>
<evidence type="ECO:0000313" key="1">
    <source>
        <dbReference type="EMBL" id="OGF13009.1"/>
    </source>
</evidence>
<name>A0A1F5REZ6_9BACT</name>
<evidence type="ECO:0000313" key="2">
    <source>
        <dbReference type="Proteomes" id="UP000177230"/>
    </source>
</evidence>
<accession>A0A1F5REZ6</accession>
<protein>
    <submittedName>
        <fullName evidence="1">Uncharacterized protein</fullName>
    </submittedName>
</protein>
<dbReference type="AlphaFoldDB" id="A0A1F5REZ6"/>
<comment type="caution">
    <text evidence="1">The sequence shown here is derived from an EMBL/GenBank/DDBJ whole genome shotgun (WGS) entry which is preliminary data.</text>
</comment>
<gene>
    <name evidence="1" type="ORF">A2024_01955</name>
</gene>
<proteinExistence type="predicted"/>
<sequence length="117" mass="13335">MLFTEDDYSISSGQDVDEFIRLNQEKLESLGRRVYMISKIDGLHIGAQASEYFGQRAREVFQKYILGFARYGENPVARMTVRTSSKKAKLESNICKTREEAIRVIEQIKKGPGPENG</sequence>
<dbReference type="EMBL" id="MFFM01000027">
    <property type="protein sequence ID" value="OGF13009.1"/>
    <property type="molecule type" value="Genomic_DNA"/>
</dbReference>
<reference evidence="1 2" key="1">
    <citation type="journal article" date="2016" name="Nat. Commun.">
        <title>Thousands of microbial genomes shed light on interconnected biogeochemical processes in an aquifer system.</title>
        <authorList>
            <person name="Anantharaman K."/>
            <person name="Brown C.T."/>
            <person name="Hug L.A."/>
            <person name="Sharon I."/>
            <person name="Castelle C.J."/>
            <person name="Probst A.J."/>
            <person name="Thomas B.C."/>
            <person name="Singh A."/>
            <person name="Wilkins M.J."/>
            <person name="Karaoz U."/>
            <person name="Brodie E.L."/>
            <person name="Williams K.H."/>
            <person name="Hubbard S.S."/>
            <person name="Banfield J.F."/>
        </authorList>
    </citation>
    <scope>NUCLEOTIDE SEQUENCE [LARGE SCALE GENOMIC DNA]</scope>
</reference>
<dbReference type="Proteomes" id="UP000177230">
    <property type="component" value="Unassembled WGS sequence"/>
</dbReference>